<dbReference type="GO" id="GO:0016020">
    <property type="term" value="C:membrane"/>
    <property type="evidence" value="ECO:0007669"/>
    <property type="project" value="UniProtKB-SubCell"/>
</dbReference>
<feature type="domain" description="EGF-like" evidence="20">
    <location>
        <begin position="22"/>
        <end position="58"/>
    </location>
</feature>
<evidence type="ECO:0000256" key="8">
    <source>
        <dbReference type="ARBA" id="ARBA00022737"/>
    </source>
</evidence>
<evidence type="ECO:0000256" key="18">
    <source>
        <dbReference type="RuleBase" id="RU000679"/>
    </source>
</evidence>
<dbReference type="FunFam" id="2.10.25.10:FF:000100">
    <property type="entry name" value="neurogenic locus notch homolog protein 3"/>
    <property type="match status" value="1"/>
</dbReference>
<dbReference type="Gene3D" id="2.10.25.10">
    <property type="entry name" value="Laminin"/>
    <property type="match status" value="7"/>
</dbReference>
<dbReference type="AlphaFoldDB" id="A0AA36FU52"/>
<evidence type="ECO:0000256" key="17">
    <source>
        <dbReference type="PROSITE-ProRule" id="PRU00076"/>
    </source>
</evidence>
<feature type="disulfide bond" evidence="17">
    <location>
        <begin position="288"/>
        <end position="297"/>
    </location>
</feature>
<feature type="disulfide bond" evidence="17">
    <location>
        <begin position="89"/>
        <end position="98"/>
    </location>
</feature>
<keyword evidence="7" id="KW-0732">Signal</keyword>
<evidence type="ECO:0000256" key="4">
    <source>
        <dbReference type="ARBA" id="ARBA00022461"/>
    </source>
</evidence>
<comment type="caution">
    <text evidence="17">Lacks conserved residue(s) required for the propagation of feature annotation.</text>
</comment>
<keyword evidence="8" id="KW-0677">Repeat</keyword>
<comment type="similarity">
    <text evidence="2 18">Belongs to the amiloride-sensitive sodium channel (TC 1.A.6) family.</text>
</comment>
<evidence type="ECO:0000256" key="14">
    <source>
        <dbReference type="ARBA" id="ARBA00023180"/>
    </source>
</evidence>
<dbReference type="SUPFAM" id="SSF57196">
    <property type="entry name" value="EGF/Laminin"/>
    <property type="match status" value="7"/>
</dbReference>
<evidence type="ECO:0000256" key="11">
    <source>
        <dbReference type="ARBA" id="ARBA00023065"/>
    </source>
</evidence>
<dbReference type="PANTHER" id="PTHR24033">
    <property type="entry name" value="EGF-LIKE DOMAIN-CONTAINING PROTEIN"/>
    <property type="match status" value="1"/>
</dbReference>
<dbReference type="PROSITE" id="PS00010">
    <property type="entry name" value="ASX_HYDROXYL"/>
    <property type="match status" value="1"/>
</dbReference>
<dbReference type="PROSITE" id="PS51212">
    <property type="entry name" value="WSC"/>
    <property type="match status" value="1"/>
</dbReference>
<evidence type="ECO:0000256" key="6">
    <source>
        <dbReference type="ARBA" id="ARBA00022692"/>
    </source>
</evidence>
<dbReference type="SMART" id="SM00181">
    <property type="entry name" value="EGF"/>
    <property type="match status" value="7"/>
</dbReference>
<dbReference type="Proteomes" id="UP001177023">
    <property type="component" value="Unassembled WGS sequence"/>
</dbReference>
<dbReference type="PRINTS" id="PR01078">
    <property type="entry name" value="AMINACHANNEL"/>
</dbReference>
<feature type="domain" description="EGF-like" evidence="20">
    <location>
        <begin position="338"/>
        <end position="377"/>
    </location>
</feature>
<feature type="domain" description="WSC" evidence="21">
    <location>
        <begin position="145"/>
        <end position="258"/>
    </location>
</feature>
<organism evidence="22 23">
    <name type="scientific">Mesorhabditis spiculigera</name>
    <dbReference type="NCBI Taxonomy" id="96644"/>
    <lineage>
        <taxon>Eukaryota</taxon>
        <taxon>Metazoa</taxon>
        <taxon>Ecdysozoa</taxon>
        <taxon>Nematoda</taxon>
        <taxon>Chromadorea</taxon>
        <taxon>Rhabditida</taxon>
        <taxon>Rhabditina</taxon>
        <taxon>Rhabditomorpha</taxon>
        <taxon>Rhabditoidea</taxon>
        <taxon>Rhabditidae</taxon>
        <taxon>Mesorhabditinae</taxon>
        <taxon>Mesorhabditis</taxon>
    </lineage>
</organism>
<dbReference type="InterPro" id="IPR001881">
    <property type="entry name" value="EGF-like_Ca-bd_dom"/>
</dbReference>
<feature type="domain" description="EGF-like" evidence="20">
    <location>
        <begin position="100"/>
        <end position="138"/>
    </location>
</feature>
<keyword evidence="11 18" id="KW-0406">Ion transport</keyword>
<feature type="domain" description="EGF-like" evidence="20">
    <location>
        <begin position="261"/>
        <end position="298"/>
    </location>
</feature>
<reference evidence="22" key="1">
    <citation type="submission" date="2023-06" db="EMBL/GenBank/DDBJ databases">
        <authorList>
            <person name="Delattre M."/>
        </authorList>
    </citation>
    <scope>NUCLEOTIDE SEQUENCE</scope>
    <source>
        <strain evidence="22">AF72</strain>
    </source>
</reference>
<comment type="caution">
    <text evidence="22">The sequence shown here is derived from an EMBL/GenBank/DDBJ whole genome shotgun (WGS) entry which is preliminary data.</text>
</comment>
<feature type="disulfide bond" evidence="17">
    <location>
        <begin position="410"/>
        <end position="419"/>
    </location>
</feature>
<evidence type="ECO:0000256" key="5">
    <source>
        <dbReference type="ARBA" id="ARBA00022536"/>
    </source>
</evidence>
<keyword evidence="23" id="KW-1185">Reference proteome</keyword>
<keyword evidence="6 18" id="KW-0812">Transmembrane</keyword>
<name>A0AA36FU52_9BILA</name>
<dbReference type="InterPro" id="IPR002889">
    <property type="entry name" value="WSC_carb-bd"/>
</dbReference>
<feature type="disulfide bond" evidence="17">
    <location>
        <begin position="109"/>
        <end position="126"/>
    </location>
</feature>
<dbReference type="Pfam" id="PF00008">
    <property type="entry name" value="EGF"/>
    <property type="match status" value="3"/>
</dbReference>
<dbReference type="InterPro" id="IPR001873">
    <property type="entry name" value="ENaC"/>
</dbReference>
<feature type="disulfide bond" evidence="17">
    <location>
        <begin position="48"/>
        <end position="57"/>
    </location>
</feature>
<keyword evidence="12 19" id="KW-0472">Membrane</keyword>
<feature type="domain" description="EGF-like" evidence="20">
    <location>
        <begin position="379"/>
        <end position="420"/>
    </location>
</feature>
<evidence type="ECO:0000259" key="20">
    <source>
        <dbReference type="PROSITE" id="PS50026"/>
    </source>
</evidence>
<dbReference type="PROSITE" id="PS01186">
    <property type="entry name" value="EGF_2"/>
    <property type="match status" value="4"/>
</dbReference>
<evidence type="ECO:0000256" key="2">
    <source>
        <dbReference type="ARBA" id="ARBA00007193"/>
    </source>
</evidence>
<evidence type="ECO:0000256" key="3">
    <source>
        <dbReference type="ARBA" id="ARBA00022448"/>
    </source>
</evidence>
<dbReference type="Gene3D" id="2.60.470.10">
    <property type="entry name" value="Acid-sensing ion channels like domains"/>
    <property type="match status" value="1"/>
</dbReference>
<dbReference type="InterPro" id="IPR000152">
    <property type="entry name" value="EGF-type_Asp/Asn_hydroxyl_site"/>
</dbReference>
<feature type="disulfide bond" evidence="17">
    <location>
        <begin position="308"/>
        <end position="325"/>
    </location>
</feature>
<keyword evidence="3 18" id="KW-0813">Transport</keyword>
<dbReference type="PANTHER" id="PTHR24033:SF151">
    <property type="entry name" value="NOTCH 2"/>
    <property type="match status" value="1"/>
</dbReference>
<evidence type="ECO:0000313" key="23">
    <source>
        <dbReference type="Proteomes" id="UP001177023"/>
    </source>
</evidence>
<dbReference type="GO" id="GO:0005272">
    <property type="term" value="F:sodium channel activity"/>
    <property type="evidence" value="ECO:0007669"/>
    <property type="project" value="UniProtKB-KW"/>
</dbReference>
<evidence type="ECO:0000256" key="10">
    <source>
        <dbReference type="ARBA" id="ARBA00023053"/>
    </source>
</evidence>
<keyword evidence="5 17" id="KW-0245">EGF-like domain</keyword>
<dbReference type="EMBL" id="CATQJA010000376">
    <property type="protein sequence ID" value="CAJ0559695.1"/>
    <property type="molecule type" value="Genomic_DNA"/>
</dbReference>
<dbReference type="PROSITE" id="PS00022">
    <property type="entry name" value="EGF_1"/>
    <property type="match status" value="6"/>
</dbReference>
<feature type="domain" description="EGF-like" evidence="20">
    <location>
        <begin position="63"/>
        <end position="99"/>
    </location>
</feature>
<feature type="disulfide bond" evidence="17">
    <location>
        <begin position="367"/>
        <end position="376"/>
    </location>
</feature>
<comment type="subcellular location">
    <subcellularLocation>
        <location evidence="1">Membrane</location>
        <topology evidence="1">Multi-pass membrane protein</topology>
    </subcellularLocation>
</comment>
<evidence type="ECO:0000256" key="12">
    <source>
        <dbReference type="ARBA" id="ARBA00023136"/>
    </source>
</evidence>
<keyword evidence="9 19" id="KW-1133">Transmembrane helix</keyword>
<evidence type="ECO:0000256" key="1">
    <source>
        <dbReference type="ARBA" id="ARBA00004141"/>
    </source>
</evidence>
<dbReference type="Pfam" id="PF21795">
    <property type="entry name" value="JAG1-like_EGF2"/>
    <property type="match status" value="1"/>
</dbReference>
<evidence type="ECO:0000259" key="21">
    <source>
        <dbReference type="PROSITE" id="PS51212"/>
    </source>
</evidence>
<feature type="disulfide bond" evidence="17">
    <location>
        <begin position="327"/>
        <end position="336"/>
    </location>
</feature>
<evidence type="ECO:0000256" key="13">
    <source>
        <dbReference type="ARBA" id="ARBA00023157"/>
    </source>
</evidence>
<keyword evidence="10" id="KW-0915">Sodium</keyword>
<dbReference type="InterPro" id="IPR051830">
    <property type="entry name" value="NOTCH_homolog"/>
</dbReference>
<dbReference type="SMART" id="SM00179">
    <property type="entry name" value="EGF_CA"/>
    <property type="match status" value="7"/>
</dbReference>
<keyword evidence="15 18" id="KW-0739">Sodium transport</keyword>
<keyword evidence="4 18" id="KW-0894">Sodium channel</keyword>
<dbReference type="InterPro" id="IPR000742">
    <property type="entry name" value="EGF"/>
</dbReference>
<evidence type="ECO:0000256" key="19">
    <source>
        <dbReference type="SAM" id="Phobius"/>
    </source>
</evidence>
<evidence type="ECO:0000256" key="7">
    <source>
        <dbReference type="ARBA" id="ARBA00022729"/>
    </source>
</evidence>
<dbReference type="CDD" id="cd00054">
    <property type="entry name" value="EGF_CA"/>
    <property type="match status" value="2"/>
</dbReference>
<evidence type="ECO:0000256" key="9">
    <source>
        <dbReference type="ARBA" id="ARBA00022989"/>
    </source>
</evidence>
<dbReference type="PROSITE" id="PS50026">
    <property type="entry name" value="EGF_3"/>
    <property type="match status" value="7"/>
</dbReference>
<feature type="domain" description="EGF-like" evidence="20">
    <location>
        <begin position="299"/>
        <end position="337"/>
    </location>
</feature>
<evidence type="ECO:0000256" key="16">
    <source>
        <dbReference type="ARBA" id="ARBA00023303"/>
    </source>
</evidence>
<keyword evidence="16 18" id="KW-0407">Ion channel</keyword>
<feature type="transmembrane region" description="Helical" evidence="19">
    <location>
        <begin position="751"/>
        <end position="777"/>
    </location>
</feature>
<protein>
    <submittedName>
        <fullName evidence="22">Uncharacterized protein</fullName>
    </submittedName>
</protein>
<feature type="disulfide bond" evidence="17">
    <location>
        <begin position="128"/>
        <end position="137"/>
    </location>
</feature>
<keyword evidence="14" id="KW-0325">Glycoprotein</keyword>
<feature type="non-terminal residue" evidence="22">
    <location>
        <position position="1"/>
    </location>
</feature>
<sequence>MTVNPIAGLSPVGCPNYGLCTVADICASSPCGSNGVCSPSINYYVCSCISPYTGAYCNETATSSDPCSSSPCQNGGTCKSSKGNATCSCSNKYTGAYCQYSNTCNSNPCKNGGTCQMLFNGAQSYCSCPSGYRGALCEVSSTTADDTSLGCYTYTKSKLSKCSSETNKQPSVDLCRSDFQTAAGKDNGLSYYCTYGGTCYFCDDNPYDGVSTSSGSGCTAKCSASVSGLGTSTSYSGSSEICGSSSSGNQRVICYEYSDLENNPCDPNPCQNGGSCSNGTDFTYGCSCPAGYTGTTCQTKIKCSSSPCQYGSVCIDSADFSSYSCVCLSLYTGQNCDIPNMCISNPCVHGTCSVVSNSFDSTYQCTCQEGWTGTTCDVAIDFCSSEPCFYQGTCTTGQCIDGFNSYTCSCGPDYTSDDCTIPMIVWNATIIIFGEGATVGSDLISLLTDLLSNPANIADMVPFILGGDSVEERESFSYSFTDMFAWAAYEEHTLTLERDMYMWNDVTLGNCFTFNHRNNTQAQYLGRMTGRTGGLYAMLKINQAEYCPWIETSGIQVFVHAAEEDIFSESVRYNAQPVGETELFPSLTAYTRLGGRYGTCVHDATEVKQYYYTGAYDTDGCIRSCYQEAVQESCGCMDPRYPMAATATACSLTQRTCVNDIDALGDPSTWPSCVCPQACTQRVYDVDTFTRTIYSISPAQECSLTNNAANCTAGIQDTVRVAVTMTDYTYQLYAEVAAESFNSFIGSLGGLLGVLMGVSMISFIEIGFLFASIFVALSEKNKV</sequence>
<gene>
    <name evidence="22" type="ORF">MSPICULIGERA_LOCUS1348</name>
</gene>
<accession>A0AA36FU52</accession>
<dbReference type="Pfam" id="PF00858">
    <property type="entry name" value="ASC"/>
    <property type="match status" value="1"/>
</dbReference>
<evidence type="ECO:0000256" key="15">
    <source>
        <dbReference type="ARBA" id="ARBA00023201"/>
    </source>
</evidence>
<feature type="disulfide bond" evidence="17">
    <location>
        <begin position="342"/>
        <end position="352"/>
    </location>
</feature>
<dbReference type="GO" id="GO:0005509">
    <property type="term" value="F:calcium ion binding"/>
    <property type="evidence" value="ECO:0007669"/>
    <property type="project" value="InterPro"/>
</dbReference>
<evidence type="ECO:0000313" key="22">
    <source>
        <dbReference type="EMBL" id="CAJ0559695.1"/>
    </source>
</evidence>
<keyword evidence="13 17" id="KW-1015">Disulfide bond</keyword>
<proteinExistence type="inferred from homology"/>